<dbReference type="EMBL" id="BJOU01000017">
    <property type="protein sequence ID" value="GED99103.1"/>
    <property type="molecule type" value="Genomic_DNA"/>
</dbReference>
<sequence>MRLTRDGAWSESVAVVAALADGDKSEAAEIVRTSGDPELVTEGLLHVLSALMRLAGPESGRLVEFCRARPTPPPIPVLLSPR</sequence>
<comment type="caution">
    <text evidence="1">The sequence shown here is derived from an EMBL/GenBank/DDBJ whole genome shotgun (WGS) entry which is preliminary data.</text>
</comment>
<dbReference type="AlphaFoldDB" id="A0A7I9V1S6"/>
<gene>
    <name evidence="1" type="ORF">nbrc107697_31420</name>
</gene>
<keyword evidence="2" id="KW-1185">Reference proteome</keyword>
<organism evidence="1 2">
    <name type="scientific">Gordonia crocea</name>
    <dbReference type="NCBI Taxonomy" id="589162"/>
    <lineage>
        <taxon>Bacteria</taxon>
        <taxon>Bacillati</taxon>
        <taxon>Actinomycetota</taxon>
        <taxon>Actinomycetes</taxon>
        <taxon>Mycobacteriales</taxon>
        <taxon>Gordoniaceae</taxon>
        <taxon>Gordonia</taxon>
    </lineage>
</organism>
<protein>
    <submittedName>
        <fullName evidence="1">Uncharacterized protein</fullName>
    </submittedName>
</protein>
<accession>A0A7I9V1S6</accession>
<evidence type="ECO:0000313" key="1">
    <source>
        <dbReference type="EMBL" id="GED99103.1"/>
    </source>
</evidence>
<dbReference type="Proteomes" id="UP000444980">
    <property type="component" value="Unassembled WGS sequence"/>
</dbReference>
<proteinExistence type="predicted"/>
<name>A0A7I9V1S6_9ACTN</name>
<evidence type="ECO:0000313" key="2">
    <source>
        <dbReference type="Proteomes" id="UP000444980"/>
    </source>
</evidence>
<reference evidence="2" key="1">
    <citation type="submission" date="2019-06" db="EMBL/GenBank/DDBJ databases">
        <title>Gordonia isolated from sludge of a wastewater treatment plant.</title>
        <authorList>
            <person name="Tamura T."/>
            <person name="Aoyama K."/>
            <person name="Kang Y."/>
            <person name="Saito S."/>
            <person name="Akiyama N."/>
            <person name="Yazawa K."/>
            <person name="Gonoi T."/>
            <person name="Mikami Y."/>
        </authorList>
    </citation>
    <scope>NUCLEOTIDE SEQUENCE [LARGE SCALE GENOMIC DNA]</scope>
    <source>
        <strain evidence="2">NBRC 107697</strain>
    </source>
</reference>